<accession>Q3ATA0</accession>
<name>Q3ATA0_CHLCH</name>
<keyword evidence="1" id="KW-0812">Transmembrane</keyword>
<feature type="transmembrane region" description="Helical" evidence="1">
    <location>
        <begin position="12"/>
        <end position="34"/>
    </location>
</feature>
<organism evidence="2">
    <name type="scientific">Chlorobium chlorochromatii (strain CaD3)</name>
    <dbReference type="NCBI Taxonomy" id="340177"/>
    <lineage>
        <taxon>Bacteria</taxon>
        <taxon>Pseudomonadati</taxon>
        <taxon>Chlorobiota</taxon>
        <taxon>Chlorobiia</taxon>
        <taxon>Chlorobiales</taxon>
        <taxon>Chlorobiaceae</taxon>
        <taxon>Chlorobium/Pelodictyon group</taxon>
        <taxon>Chlorobium</taxon>
    </lineage>
</organism>
<reference evidence="2" key="1">
    <citation type="submission" date="2005-08" db="EMBL/GenBank/DDBJ databases">
        <title>Complete sequence of Chlorobium chlorochromatii CaD3.</title>
        <authorList>
            <person name="Copeland A."/>
            <person name="Lucas S."/>
            <person name="Lapidus A."/>
            <person name="Barry K."/>
            <person name="Detter J.C."/>
            <person name="Glavina T."/>
            <person name="Hammon N."/>
            <person name="Israni S."/>
            <person name="Pitluck S."/>
            <person name="Bryant D."/>
            <person name="Schmutz J."/>
            <person name="Larimer F."/>
            <person name="Land M."/>
            <person name="Kyrpides N."/>
            <person name="Ivanova N."/>
            <person name="Richardson P."/>
        </authorList>
    </citation>
    <scope>NUCLEOTIDE SEQUENCE [LARGE SCALE GENOMIC DNA]</scope>
    <source>
        <strain evidence="2">CaD3</strain>
    </source>
</reference>
<dbReference type="HOGENOM" id="CLU_176977_2_0_10"/>
<dbReference type="EMBL" id="CP000108">
    <property type="protein sequence ID" value="ABB27775.1"/>
    <property type="molecule type" value="Genomic_DNA"/>
</dbReference>
<feature type="transmembrane region" description="Helical" evidence="1">
    <location>
        <begin position="46"/>
        <end position="69"/>
    </location>
</feature>
<keyword evidence="1" id="KW-0472">Membrane</keyword>
<sequence>MAPKQAKSEESAMPLSTINYIMIACGVVVIAATYWGMALERSVDGFFSLVVSPILLIGSYLWIIVGILYRGKSSSNAKKR</sequence>
<dbReference type="KEGG" id="cch:Cag_0502"/>
<evidence type="ECO:0008006" key="3">
    <source>
        <dbReference type="Google" id="ProtNLM"/>
    </source>
</evidence>
<proteinExistence type="predicted"/>
<gene>
    <name evidence="2" type="ordered locus">Cag_0502</name>
</gene>
<dbReference type="AlphaFoldDB" id="Q3ATA0"/>
<protein>
    <recommendedName>
        <fullName evidence="3">DUF3098 domain-containing protein</fullName>
    </recommendedName>
</protein>
<dbReference type="STRING" id="340177.Cag_0502"/>
<dbReference type="PROSITE" id="PS51257">
    <property type="entry name" value="PROKAR_LIPOPROTEIN"/>
    <property type="match status" value="1"/>
</dbReference>
<evidence type="ECO:0000313" key="2">
    <source>
        <dbReference type="EMBL" id="ABB27775.1"/>
    </source>
</evidence>
<evidence type="ECO:0000256" key="1">
    <source>
        <dbReference type="SAM" id="Phobius"/>
    </source>
</evidence>
<keyword evidence="1" id="KW-1133">Transmembrane helix</keyword>
<dbReference type="eggNOG" id="ENOG5033KR6">
    <property type="taxonomic scope" value="Bacteria"/>
</dbReference>